<keyword evidence="1" id="KW-0175">Coiled coil</keyword>
<organism evidence="3">
    <name type="scientific">Tanacetum cinerariifolium</name>
    <name type="common">Dalmatian daisy</name>
    <name type="synonym">Chrysanthemum cinerariifolium</name>
    <dbReference type="NCBI Taxonomy" id="118510"/>
    <lineage>
        <taxon>Eukaryota</taxon>
        <taxon>Viridiplantae</taxon>
        <taxon>Streptophyta</taxon>
        <taxon>Embryophyta</taxon>
        <taxon>Tracheophyta</taxon>
        <taxon>Spermatophyta</taxon>
        <taxon>Magnoliopsida</taxon>
        <taxon>eudicotyledons</taxon>
        <taxon>Gunneridae</taxon>
        <taxon>Pentapetalae</taxon>
        <taxon>asterids</taxon>
        <taxon>campanulids</taxon>
        <taxon>Asterales</taxon>
        <taxon>Asteraceae</taxon>
        <taxon>Asteroideae</taxon>
        <taxon>Anthemideae</taxon>
        <taxon>Anthemidinae</taxon>
        <taxon>Tanacetum</taxon>
    </lineage>
</organism>
<dbReference type="EMBL" id="BKCJ010542547">
    <property type="protein sequence ID" value="GFB05635.1"/>
    <property type="molecule type" value="Genomic_DNA"/>
</dbReference>
<comment type="caution">
    <text evidence="3">The sequence shown here is derived from an EMBL/GenBank/DDBJ whole genome shotgun (WGS) entry which is preliminary data.</text>
</comment>
<evidence type="ECO:0000256" key="2">
    <source>
        <dbReference type="SAM" id="MobiDB-lite"/>
    </source>
</evidence>
<accession>A0A699KTV2</accession>
<feature type="compositionally biased region" description="Pro residues" evidence="2">
    <location>
        <begin position="49"/>
        <end position="63"/>
    </location>
</feature>
<feature type="region of interest" description="Disordered" evidence="2">
    <location>
        <begin position="44"/>
        <end position="98"/>
    </location>
</feature>
<name>A0A699KTV2_TANCI</name>
<proteinExistence type="predicted"/>
<feature type="compositionally biased region" description="Pro residues" evidence="2">
    <location>
        <begin position="73"/>
        <end position="93"/>
    </location>
</feature>
<evidence type="ECO:0000313" key="3">
    <source>
        <dbReference type="EMBL" id="GFB05635.1"/>
    </source>
</evidence>
<reference evidence="3" key="1">
    <citation type="journal article" date="2019" name="Sci. Rep.">
        <title>Draft genome of Tanacetum cinerariifolium, the natural source of mosquito coil.</title>
        <authorList>
            <person name="Yamashiro T."/>
            <person name="Shiraishi A."/>
            <person name="Satake H."/>
            <person name="Nakayama K."/>
        </authorList>
    </citation>
    <scope>NUCLEOTIDE SEQUENCE</scope>
</reference>
<dbReference type="AlphaFoldDB" id="A0A699KTV2"/>
<evidence type="ECO:0000256" key="1">
    <source>
        <dbReference type="SAM" id="Coils"/>
    </source>
</evidence>
<feature type="coiled-coil region" evidence="1">
    <location>
        <begin position="120"/>
        <end position="161"/>
    </location>
</feature>
<gene>
    <name evidence="3" type="ORF">Tci_677606</name>
</gene>
<sequence>MMRLQALVDRKKVIISEATIREALRLDDAESVASVDVDVVPAATDEPFIPSPTPTTQPPPPSQELPSTSQVLPTPPPSPIAQPPSPQQQPQPSQPSHDAEISMDLLHTLLETCTTPTRKVEHLEQDKIAQTLEITKLKQRVKKLERRNKLKVSKLRRLKKVGTAQRVDTSEDTVMDDVSKQGEIIANIDTNEDVTLKDVAAMAKDVAVVGFTAASATITVATPIPVAAITAAPSVKPT</sequence>
<protein>
    <submittedName>
        <fullName evidence="3">Uncharacterized protein</fullName>
    </submittedName>
</protein>